<dbReference type="EMBL" id="CAHIKZ030000762">
    <property type="protein sequence ID" value="CAE1237428.1"/>
    <property type="molecule type" value="Genomic_DNA"/>
</dbReference>
<gene>
    <name evidence="2" type="ORF">SPHA_20757</name>
</gene>
<feature type="transmembrane region" description="Helical" evidence="1">
    <location>
        <begin position="42"/>
        <end position="59"/>
    </location>
</feature>
<evidence type="ECO:0000313" key="2">
    <source>
        <dbReference type="EMBL" id="CAE1237428.1"/>
    </source>
</evidence>
<sequence>MSIQEASATSLSTMRNVFCFSIHMSCPPGNPEPSPLKRTDRIVVHSSLLVLCIFIFILFRPHSFIFLSLFLFFQYSFLYHLCYFHLFLYSSFFPCPLYVFILPFLTASFNFSFLPTYSFLCKIPFFMFFVLFSNSFTNTPQLSICLFFRSFISFFLSF</sequence>
<proteinExistence type="predicted"/>
<evidence type="ECO:0000313" key="3">
    <source>
        <dbReference type="Proteomes" id="UP000597762"/>
    </source>
</evidence>
<keyword evidence="3" id="KW-1185">Reference proteome</keyword>
<protein>
    <submittedName>
        <fullName evidence="2">Uncharacterized protein</fullName>
    </submittedName>
</protein>
<name>A0A812BN16_ACAPH</name>
<keyword evidence="1" id="KW-0812">Transmembrane</keyword>
<evidence type="ECO:0000256" key="1">
    <source>
        <dbReference type="SAM" id="Phobius"/>
    </source>
</evidence>
<keyword evidence="1" id="KW-1133">Transmembrane helix</keyword>
<organism evidence="2 3">
    <name type="scientific">Acanthosepion pharaonis</name>
    <name type="common">Pharaoh cuttlefish</name>
    <name type="synonym">Sepia pharaonis</name>
    <dbReference type="NCBI Taxonomy" id="158019"/>
    <lineage>
        <taxon>Eukaryota</taxon>
        <taxon>Metazoa</taxon>
        <taxon>Spiralia</taxon>
        <taxon>Lophotrochozoa</taxon>
        <taxon>Mollusca</taxon>
        <taxon>Cephalopoda</taxon>
        <taxon>Coleoidea</taxon>
        <taxon>Decapodiformes</taxon>
        <taxon>Sepiida</taxon>
        <taxon>Sepiina</taxon>
        <taxon>Sepiidae</taxon>
        <taxon>Acanthosepion</taxon>
    </lineage>
</organism>
<comment type="caution">
    <text evidence="2">The sequence shown here is derived from an EMBL/GenBank/DDBJ whole genome shotgun (WGS) entry which is preliminary data.</text>
</comment>
<reference evidence="2" key="1">
    <citation type="submission" date="2021-01" db="EMBL/GenBank/DDBJ databases">
        <authorList>
            <person name="Li R."/>
            <person name="Bekaert M."/>
        </authorList>
    </citation>
    <scope>NUCLEOTIDE SEQUENCE</scope>
    <source>
        <strain evidence="2">Farmed</strain>
    </source>
</reference>
<feature type="transmembrane region" description="Helical" evidence="1">
    <location>
        <begin position="65"/>
        <end position="88"/>
    </location>
</feature>
<dbReference type="AlphaFoldDB" id="A0A812BN16"/>
<feature type="transmembrane region" description="Helical" evidence="1">
    <location>
        <begin position="125"/>
        <end position="148"/>
    </location>
</feature>
<dbReference type="Proteomes" id="UP000597762">
    <property type="component" value="Unassembled WGS sequence"/>
</dbReference>
<keyword evidence="1" id="KW-0472">Membrane</keyword>
<accession>A0A812BN16</accession>
<feature type="transmembrane region" description="Helical" evidence="1">
    <location>
        <begin position="95"/>
        <end position="113"/>
    </location>
</feature>